<gene>
    <name evidence="1" type="ORF">ACFYKT_08815</name>
</gene>
<evidence type="ECO:0000313" key="1">
    <source>
        <dbReference type="EMBL" id="MFE8696437.1"/>
    </source>
</evidence>
<keyword evidence="2" id="KW-1185">Reference proteome</keyword>
<organism evidence="1 2">
    <name type="scientific">Cytobacillus mangrovibacter</name>
    <dbReference type="NCBI Taxonomy" id="3299024"/>
    <lineage>
        <taxon>Bacteria</taxon>
        <taxon>Bacillati</taxon>
        <taxon>Bacillota</taxon>
        <taxon>Bacilli</taxon>
        <taxon>Bacillales</taxon>
        <taxon>Bacillaceae</taxon>
        <taxon>Cytobacillus</taxon>
    </lineage>
</organism>
<dbReference type="Proteomes" id="UP001601058">
    <property type="component" value="Unassembled WGS sequence"/>
</dbReference>
<comment type="caution">
    <text evidence="1">The sequence shown here is derived from an EMBL/GenBank/DDBJ whole genome shotgun (WGS) entry which is preliminary data.</text>
</comment>
<reference evidence="1 2" key="1">
    <citation type="submission" date="2024-08" db="EMBL/GenBank/DDBJ databases">
        <title>Two novel Cytobacillus novel species.</title>
        <authorList>
            <person name="Liu G."/>
        </authorList>
    </citation>
    <scope>NUCLEOTIDE SEQUENCE [LARGE SCALE GENOMIC DNA]</scope>
    <source>
        <strain evidence="1 2">FJAT-53684</strain>
    </source>
</reference>
<sequence length="357" mass="40053">MEVSHKRSTLLKKLIIPIAAILVWSSFIFPSQTNAAVINDPQTDYLDMTSPIVLEFDKVIQFDSSLIPTPNVSSGPHHGITLKELGSGNPVAFTLQVMPTNQRKLIITPNPTPPSGSGFVAWDRNKNYILEITNYIVTDTSGAQVLPTLTTPLTYSIGTNFLTFERLMSGAREINYIITDYTPRNILVKSPVRYIEQLNIIHKRQAIAQGNTTESVTNIDLIINDKAIYNSNGDIRYIEVTPKRNGSALQQTKVLDYLNLTPNSGRRTYDFAFTRLPDTTAFDIEIVLYDEAGIAIDTQIVKVPYDSNSTSTIKQKTSYRFAGKTFTLYDLINKPNDLQTLLNENLMRELKVQVVQQ</sequence>
<dbReference type="EMBL" id="JBIACJ010000004">
    <property type="protein sequence ID" value="MFE8696437.1"/>
    <property type="molecule type" value="Genomic_DNA"/>
</dbReference>
<name>A0ABW6K122_9BACI</name>
<dbReference type="RefSeq" id="WP_389218421.1">
    <property type="nucleotide sequence ID" value="NZ_JBIACJ010000004.1"/>
</dbReference>
<protein>
    <recommendedName>
        <fullName evidence="3">SbsA Ig-like domain-containing protein</fullName>
    </recommendedName>
</protein>
<accession>A0ABW6K122</accession>
<proteinExistence type="predicted"/>
<evidence type="ECO:0008006" key="3">
    <source>
        <dbReference type="Google" id="ProtNLM"/>
    </source>
</evidence>
<evidence type="ECO:0000313" key="2">
    <source>
        <dbReference type="Proteomes" id="UP001601058"/>
    </source>
</evidence>